<dbReference type="RefSeq" id="WP_344730184.1">
    <property type="nucleotide sequence ID" value="NZ_BAAAUS010000065.1"/>
</dbReference>
<protein>
    <recommendedName>
        <fullName evidence="4">Phosphodiester glycosidase domain-containing protein</fullName>
    </recommendedName>
</protein>
<proteinExistence type="predicted"/>
<feature type="region of interest" description="Disordered" evidence="1">
    <location>
        <begin position="1"/>
        <end position="27"/>
    </location>
</feature>
<dbReference type="EMBL" id="JBHUCO010000033">
    <property type="protein sequence ID" value="MFD1521385.1"/>
    <property type="molecule type" value="Genomic_DNA"/>
</dbReference>
<evidence type="ECO:0000313" key="3">
    <source>
        <dbReference type="Proteomes" id="UP001597114"/>
    </source>
</evidence>
<sequence>MTIILPPPSREPAADDHRPTSHRRRRRRPGRWLLPAAALLLSWPVISYAQALSYPGDAGIAVRTAEWVRDNGGGGLVDLAENLWYSRPSGGSAAPDPALGYTGQAAAARTAPNAPAALPVLAGVAPLRGEGLWIPRAAAATGIPALYTTFIRPDPQYPNVIAGVARFDQSLTRTDLIAGTRQPDLSTTAPAKVPDADRASLVATFNSGFKMKDARGGFFLRGRTIVPLRDGAASLVIRQDGRATIAQWSRDAAAGPDVTAVRQNLDLIVDGGHPVSGLDTNAGGTWGSSGNQLQYTWRSGLGEDAAGDLVYVGGANLTLATLAKALTSAGAVRGMELDIHSRMVDFNGYQHAGGELSSTKLLPDMPNGDTRYLVPDQRDFVAVTLQ</sequence>
<dbReference type="Proteomes" id="UP001597114">
    <property type="component" value="Unassembled WGS sequence"/>
</dbReference>
<evidence type="ECO:0008006" key="4">
    <source>
        <dbReference type="Google" id="ProtNLM"/>
    </source>
</evidence>
<reference evidence="3" key="1">
    <citation type="journal article" date="2019" name="Int. J. Syst. Evol. Microbiol.">
        <title>The Global Catalogue of Microorganisms (GCM) 10K type strain sequencing project: providing services to taxonomists for standard genome sequencing and annotation.</title>
        <authorList>
            <consortium name="The Broad Institute Genomics Platform"/>
            <consortium name="The Broad Institute Genome Sequencing Center for Infectious Disease"/>
            <person name="Wu L."/>
            <person name="Ma J."/>
        </authorList>
    </citation>
    <scope>NUCLEOTIDE SEQUENCE [LARGE SCALE GENOMIC DNA]</scope>
    <source>
        <strain evidence="3">CCM 7043</strain>
    </source>
</reference>
<gene>
    <name evidence="2" type="ORF">ACFSJD_28065</name>
</gene>
<organism evidence="2 3">
    <name type="scientific">Pseudonocardia yunnanensis</name>
    <dbReference type="NCBI Taxonomy" id="58107"/>
    <lineage>
        <taxon>Bacteria</taxon>
        <taxon>Bacillati</taxon>
        <taxon>Actinomycetota</taxon>
        <taxon>Actinomycetes</taxon>
        <taxon>Pseudonocardiales</taxon>
        <taxon>Pseudonocardiaceae</taxon>
        <taxon>Pseudonocardia</taxon>
    </lineage>
</organism>
<accession>A0ABW4F3R2</accession>
<evidence type="ECO:0000313" key="2">
    <source>
        <dbReference type="EMBL" id="MFD1521385.1"/>
    </source>
</evidence>
<feature type="compositionally biased region" description="Pro residues" evidence="1">
    <location>
        <begin position="1"/>
        <end position="10"/>
    </location>
</feature>
<comment type="caution">
    <text evidence="2">The sequence shown here is derived from an EMBL/GenBank/DDBJ whole genome shotgun (WGS) entry which is preliminary data.</text>
</comment>
<keyword evidence="3" id="KW-1185">Reference proteome</keyword>
<name>A0ABW4F3R2_9PSEU</name>
<evidence type="ECO:0000256" key="1">
    <source>
        <dbReference type="SAM" id="MobiDB-lite"/>
    </source>
</evidence>